<dbReference type="InterPro" id="IPR008969">
    <property type="entry name" value="CarboxyPept-like_regulatory"/>
</dbReference>
<dbReference type="RefSeq" id="WP_258541873.1">
    <property type="nucleotide sequence ID" value="NZ_OU015584.1"/>
</dbReference>
<name>A0A916JMW1_9FLAO</name>
<evidence type="ECO:0000256" key="2">
    <source>
        <dbReference type="SAM" id="Phobius"/>
    </source>
</evidence>
<proteinExistence type="predicted"/>
<feature type="region of interest" description="Disordered" evidence="1">
    <location>
        <begin position="254"/>
        <end position="284"/>
    </location>
</feature>
<feature type="compositionally biased region" description="Basic and acidic residues" evidence="1">
    <location>
        <begin position="267"/>
        <end position="284"/>
    </location>
</feature>
<organism evidence="3 4">
    <name type="scientific">Parvicella tangerina</name>
    <dbReference type="NCBI Taxonomy" id="2829795"/>
    <lineage>
        <taxon>Bacteria</taxon>
        <taxon>Pseudomonadati</taxon>
        <taxon>Bacteroidota</taxon>
        <taxon>Flavobacteriia</taxon>
        <taxon>Flavobacteriales</taxon>
        <taxon>Parvicellaceae</taxon>
        <taxon>Parvicella</taxon>
    </lineage>
</organism>
<keyword evidence="2" id="KW-0472">Membrane</keyword>
<dbReference type="SUPFAM" id="SSF49464">
    <property type="entry name" value="Carboxypeptidase regulatory domain-like"/>
    <property type="match status" value="1"/>
</dbReference>
<evidence type="ECO:0000256" key="1">
    <source>
        <dbReference type="SAM" id="MobiDB-lite"/>
    </source>
</evidence>
<reference evidence="3" key="1">
    <citation type="submission" date="2021-04" db="EMBL/GenBank/DDBJ databases">
        <authorList>
            <person name="Rodrigo-Torres L."/>
            <person name="Arahal R. D."/>
            <person name="Lucena T."/>
        </authorList>
    </citation>
    <scope>NUCLEOTIDE SEQUENCE</scope>
    <source>
        <strain evidence="3">AS29M-1</strain>
    </source>
</reference>
<dbReference type="Gene3D" id="2.60.40.1120">
    <property type="entry name" value="Carboxypeptidase-like, regulatory domain"/>
    <property type="match status" value="1"/>
</dbReference>
<evidence type="ECO:0008006" key="5">
    <source>
        <dbReference type="Google" id="ProtNLM"/>
    </source>
</evidence>
<dbReference type="EMBL" id="OU015584">
    <property type="protein sequence ID" value="CAG5081605.1"/>
    <property type="molecule type" value="Genomic_DNA"/>
</dbReference>
<gene>
    <name evidence="3" type="ORF">CRYO30217_01682</name>
</gene>
<dbReference type="Proteomes" id="UP000683507">
    <property type="component" value="Chromosome"/>
</dbReference>
<dbReference type="KEGG" id="ptan:CRYO30217_01682"/>
<keyword evidence="2" id="KW-0812">Transmembrane</keyword>
<accession>A0A916JMW1</accession>
<feature type="transmembrane region" description="Helical" evidence="2">
    <location>
        <begin position="72"/>
        <end position="90"/>
    </location>
</feature>
<sequence>MRLNPCIESLNDMKPVEGGRYCGSCAKTIVDLTNKSNQEIRQLYDEHNGKLCGIVMPNQLQENKYYHPLKRFALALIIVFGTSLFVFANANGFNQFRNQAIGQLKQAEVKLQVKGFVFGEGNPLIGAKVIASVNGIDYTGFSSVNGEFKIDIPQEYSGDITIKYIHAGYKTITKSFHVKDGMTSLFTGRVNLNKEMENCVKGKIAIDPIEEEKEYEHKTAGIIALPPEEEPIEIQKKGEVIAPDIQSLDTLYEEKSPVGGGIEAPEEYEKGDIAPKRKDELKFD</sequence>
<keyword evidence="2" id="KW-1133">Transmembrane helix</keyword>
<protein>
    <recommendedName>
        <fullName evidence="5">Carboxypeptidase-like regulatory domain-containing protein</fullName>
    </recommendedName>
</protein>
<evidence type="ECO:0000313" key="4">
    <source>
        <dbReference type="Proteomes" id="UP000683507"/>
    </source>
</evidence>
<keyword evidence="4" id="KW-1185">Reference proteome</keyword>
<dbReference type="AlphaFoldDB" id="A0A916JMW1"/>
<evidence type="ECO:0000313" key="3">
    <source>
        <dbReference type="EMBL" id="CAG5081605.1"/>
    </source>
</evidence>